<protein>
    <submittedName>
        <fullName evidence="1">Tetratricopeptide repeat protein</fullName>
    </submittedName>
</protein>
<dbReference type="InterPro" id="IPR011990">
    <property type="entry name" value="TPR-like_helical_dom_sf"/>
</dbReference>
<comment type="caution">
    <text evidence="1">The sequence shown here is derived from an EMBL/GenBank/DDBJ whole genome shotgun (WGS) entry which is preliminary data.</text>
</comment>
<reference evidence="1 2" key="1">
    <citation type="submission" date="2021-07" db="EMBL/GenBank/DDBJ databases">
        <title>Paenibacillus radiodurans sp. nov., isolated from the southeastern edge of Tengger Desert.</title>
        <authorList>
            <person name="Zhang G."/>
        </authorList>
    </citation>
    <scope>NUCLEOTIDE SEQUENCE [LARGE SCALE GENOMIC DNA]</scope>
    <source>
        <strain evidence="1 2">CCM 7311</strain>
    </source>
</reference>
<dbReference type="Proteomes" id="UP001519887">
    <property type="component" value="Unassembled WGS sequence"/>
</dbReference>
<evidence type="ECO:0000313" key="1">
    <source>
        <dbReference type="EMBL" id="MBW7456496.1"/>
    </source>
</evidence>
<keyword evidence="2" id="KW-1185">Reference proteome</keyword>
<dbReference type="Gene3D" id="1.25.40.10">
    <property type="entry name" value="Tetratricopeptide repeat domain"/>
    <property type="match status" value="1"/>
</dbReference>
<name>A0ABS7C720_9BACL</name>
<feature type="non-terminal residue" evidence="1">
    <location>
        <position position="46"/>
    </location>
</feature>
<dbReference type="Pfam" id="PF13414">
    <property type="entry name" value="TPR_11"/>
    <property type="match status" value="1"/>
</dbReference>
<proteinExistence type="predicted"/>
<organism evidence="1 2">
    <name type="scientific">Paenibacillus sepulcri</name>
    <dbReference type="NCBI Taxonomy" id="359917"/>
    <lineage>
        <taxon>Bacteria</taxon>
        <taxon>Bacillati</taxon>
        <taxon>Bacillota</taxon>
        <taxon>Bacilli</taxon>
        <taxon>Bacillales</taxon>
        <taxon>Paenibacillaceae</taxon>
        <taxon>Paenibacillus</taxon>
    </lineage>
</organism>
<dbReference type="EMBL" id="JAHZIK010000592">
    <property type="protein sequence ID" value="MBW7456496.1"/>
    <property type="molecule type" value="Genomic_DNA"/>
</dbReference>
<sequence>MDGAESIKKAYEAILGGDFELAIARFEEAIALEPTNAAAYYRCSIT</sequence>
<gene>
    <name evidence="1" type="ORF">K0U00_20885</name>
</gene>
<accession>A0ABS7C720</accession>
<evidence type="ECO:0000313" key="2">
    <source>
        <dbReference type="Proteomes" id="UP001519887"/>
    </source>
</evidence>
<dbReference type="SUPFAM" id="SSF48452">
    <property type="entry name" value="TPR-like"/>
    <property type="match status" value="1"/>
</dbReference>